<dbReference type="Pfam" id="PF00202">
    <property type="entry name" value="Aminotran_3"/>
    <property type="match status" value="1"/>
</dbReference>
<dbReference type="PANTHER" id="PTHR11986:SF58">
    <property type="entry name" value="LEUCINE_METHIONINE RACEMASE"/>
    <property type="match status" value="1"/>
</dbReference>
<dbReference type="InterPro" id="IPR015424">
    <property type="entry name" value="PyrdxlP-dep_Trfase"/>
</dbReference>
<keyword evidence="6" id="KW-1185">Reference proteome</keyword>
<dbReference type="Proteomes" id="UP001501598">
    <property type="component" value="Unassembled WGS sequence"/>
</dbReference>
<evidence type="ECO:0000256" key="3">
    <source>
        <dbReference type="ARBA" id="ARBA00022898"/>
    </source>
</evidence>
<protein>
    <submittedName>
        <fullName evidence="5">4-aminobutyrate--2-oxoglutarate transaminase</fullName>
    </submittedName>
</protein>
<dbReference type="CDD" id="cd00610">
    <property type="entry name" value="OAT_like"/>
    <property type="match status" value="1"/>
</dbReference>
<evidence type="ECO:0000313" key="6">
    <source>
        <dbReference type="Proteomes" id="UP001501598"/>
    </source>
</evidence>
<reference evidence="6" key="1">
    <citation type="journal article" date="2019" name="Int. J. Syst. Evol. Microbiol.">
        <title>The Global Catalogue of Microorganisms (GCM) 10K type strain sequencing project: providing services to taxonomists for standard genome sequencing and annotation.</title>
        <authorList>
            <consortium name="The Broad Institute Genomics Platform"/>
            <consortium name="The Broad Institute Genome Sequencing Center for Infectious Disease"/>
            <person name="Wu L."/>
            <person name="Ma J."/>
        </authorList>
    </citation>
    <scope>NUCLEOTIDE SEQUENCE [LARGE SCALE GENOMIC DNA]</scope>
    <source>
        <strain evidence="6">JCM 17906</strain>
    </source>
</reference>
<dbReference type="SUPFAM" id="SSF53383">
    <property type="entry name" value="PLP-dependent transferases"/>
    <property type="match status" value="1"/>
</dbReference>
<sequence>MPGSFPVMPVPVADTPLSVLHLPGAKGSQIHERRLQAVPDALPWSVPAYIERGTGAWLIDVDGNSLIDMGSGIGVTSVGHSNPAVVAAITDQAQRFTHTLFGILPYEGYVLVAEHLDAKTPGDHPKKTVLVNSGSEGIETAVKVARKCTGRPGVAVLEHGFHGRTNLTMAMNHRLEPYGSGFGPFAGGVHHVPNSYPYRDGLSGSDAAARTIAALEHVGAEQFAALVVEPVQGEGGFIVPADGYLSALAKWATANGTLLVADEIQAGMGRTGRWFASEHFGIVPDIVVSAKALAAGLPLAAVTGRSEMMDTVQAGGLGGTFGGNPIAVAAANAVFDQIEQLNLLDEAVRIGEKLRSGLESIKRQHPVVGDVRGIGAMQAFELSDPESGAPLHGAASAVCSFACARGVILLATGSDGNVVRFLPNFTTSDDVLDCVLDVVGAALDNTFPR</sequence>
<name>A0ABP8RVW3_9PSEU</name>
<comment type="similarity">
    <text evidence="2 4">Belongs to the class-III pyridoxal-phosphate-dependent aminotransferase family.</text>
</comment>
<dbReference type="Gene3D" id="3.90.1150.10">
    <property type="entry name" value="Aspartate Aminotransferase, domain 1"/>
    <property type="match status" value="1"/>
</dbReference>
<evidence type="ECO:0000256" key="4">
    <source>
        <dbReference type="RuleBase" id="RU003560"/>
    </source>
</evidence>
<gene>
    <name evidence="5" type="primary">gabT</name>
    <name evidence="5" type="ORF">GCM10023175_41200</name>
</gene>
<dbReference type="InterPro" id="IPR005814">
    <property type="entry name" value="Aminotrans_3"/>
</dbReference>
<accession>A0ABP8RVW3</accession>
<dbReference type="PANTHER" id="PTHR11986">
    <property type="entry name" value="AMINOTRANSFERASE CLASS III"/>
    <property type="match status" value="1"/>
</dbReference>
<dbReference type="PIRSF" id="PIRSF000521">
    <property type="entry name" value="Transaminase_4ab_Lys_Orn"/>
    <property type="match status" value="1"/>
</dbReference>
<dbReference type="InterPro" id="IPR049704">
    <property type="entry name" value="Aminotrans_3_PPA_site"/>
</dbReference>
<dbReference type="EMBL" id="BAABGT010000060">
    <property type="protein sequence ID" value="GAA4550685.1"/>
    <property type="molecule type" value="Genomic_DNA"/>
</dbReference>
<proteinExistence type="inferred from homology"/>
<dbReference type="InterPro" id="IPR015421">
    <property type="entry name" value="PyrdxlP-dep_Trfase_major"/>
</dbReference>
<evidence type="ECO:0000313" key="5">
    <source>
        <dbReference type="EMBL" id="GAA4550685.1"/>
    </source>
</evidence>
<organism evidence="5 6">
    <name type="scientific">Pseudonocardia xishanensis</name>
    <dbReference type="NCBI Taxonomy" id="630995"/>
    <lineage>
        <taxon>Bacteria</taxon>
        <taxon>Bacillati</taxon>
        <taxon>Actinomycetota</taxon>
        <taxon>Actinomycetes</taxon>
        <taxon>Pseudonocardiales</taxon>
        <taxon>Pseudonocardiaceae</taxon>
        <taxon>Pseudonocardia</taxon>
    </lineage>
</organism>
<dbReference type="InterPro" id="IPR050103">
    <property type="entry name" value="Class-III_PLP-dep_AT"/>
</dbReference>
<evidence type="ECO:0000256" key="1">
    <source>
        <dbReference type="ARBA" id="ARBA00001933"/>
    </source>
</evidence>
<comment type="caution">
    <text evidence="5">The sequence shown here is derived from an EMBL/GenBank/DDBJ whole genome shotgun (WGS) entry which is preliminary data.</text>
</comment>
<dbReference type="PROSITE" id="PS00600">
    <property type="entry name" value="AA_TRANSFER_CLASS_3"/>
    <property type="match status" value="1"/>
</dbReference>
<comment type="cofactor">
    <cofactor evidence="1">
        <name>pyridoxal 5'-phosphate</name>
        <dbReference type="ChEBI" id="CHEBI:597326"/>
    </cofactor>
</comment>
<dbReference type="Gene3D" id="3.40.640.10">
    <property type="entry name" value="Type I PLP-dependent aspartate aminotransferase-like (Major domain)"/>
    <property type="match status" value="1"/>
</dbReference>
<evidence type="ECO:0000256" key="2">
    <source>
        <dbReference type="ARBA" id="ARBA00008954"/>
    </source>
</evidence>
<keyword evidence="3 4" id="KW-0663">Pyridoxal phosphate</keyword>
<dbReference type="InterPro" id="IPR015422">
    <property type="entry name" value="PyrdxlP-dep_Trfase_small"/>
</dbReference>